<organism evidence="2 3">
    <name type="scientific">Actinomadura soli</name>
    <dbReference type="NCBI Taxonomy" id="2508997"/>
    <lineage>
        <taxon>Bacteria</taxon>
        <taxon>Bacillati</taxon>
        <taxon>Actinomycetota</taxon>
        <taxon>Actinomycetes</taxon>
        <taxon>Streptosporangiales</taxon>
        <taxon>Thermomonosporaceae</taxon>
        <taxon>Actinomadura</taxon>
    </lineage>
</organism>
<gene>
    <name evidence="2" type="ORF">ETD83_28305</name>
</gene>
<feature type="transmembrane region" description="Helical" evidence="1">
    <location>
        <begin position="6"/>
        <end position="26"/>
    </location>
</feature>
<evidence type="ECO:0000313" key="2">
    <source>
        <dbReference type="EMBL" id="TMQ92029.1"/>
    </source>
</evidence>
<protein>
    <submittedName>
        <fullName evidence="2">Uncharacterized protein</fullName>
    </submittedName>
</protein>
<proteinExistence type="predicted"/>
<sequence length="161" mass="18684">MAWEWVAPVATGAAGAVGVGFTWLAGAQSRIHAERMVEHNQLAEERARLLKERRDAYFAFLHWIDLVSKRAEYVTQGDQDKLQQFDEQWPWGKRIDWTIDVLIGVQTFGSERVFQLAEDWMDAHDAELRDVTAELRKQLRAVVRDELQGLVPQRDLGRNRR</sequence>
<evidence type="ECO:0000313" key="3">
    <source>
        <dbReference type="Proteomes" id="UP000309174"/>
    </source>
</evidence>
<reference evidence="2 3" key="1">
    <citation type="submission" date="2019-05" db="EMBL/GenBank/DDBJ databases">
        <title>Draft genome sequence of Actinomadura sp. 14C53.</title>
        <authorList>
            <person name="Saricaoglu S."/>
            <person name="Isik K."/>
        </authorList>
    </citation>
    <scope>NUCLEOTIDE SEQUENCE [LARGE SCALE GENOMIC DNA]</scope>
    <source>
        <strain evidence="2 3">14C53</strain>
    </source>
</reference>
<dbReference type="Proteomes" id="UP000309174">
    <property type="component" value="Unassembled WGS sequence"/>
</dbReference>
<evidence type="ECO:0000256" key="1">
    <source>
        <dbReference type="SAM" id="Phobius"/>
    </source>
</evidence>
<dbReference type="AlphaFoldDB" id="A0A5C4J586"/>
<keyword evidence="1" id="KW-1133">Transmembrane helix</keyword>
<dbReference type="OrthoDB" id="4763882at2"/>
<name>A0A5C4J586_9ACTN</name>
<accession>A0A5C4J586</accession>
<dbReference type="RefSeq" id="WP_138648256.1">
    <property type="nucleotide sequence ID" value="NZ_VCKW01000176.1"/>
</dbReference>
<keyword evidence="3" id="KW-1185">Reference proteome</keyword>
<comment type="caution">
    <text evidence="2">The sequence shown here is derived from an EMBL/GenBank/DDBJ whole genome shotgun (WGS) entry which is preliminary data.</text>
</comment>
<keyword evidence="1" id="KW-0812">Transmembrane</keyword>
<dbReference type="EMBL" id="VCKW01000176">
    <property type="protein sequence ID" value="TMQ92029.1"/>
    <property type="molecule type" value="Genomic_DNA"/>
</dbReference>
<keyword evidence="1" id="KW-0472">Membrane</keyword>